<dbReference type="SUPFAM" id="SSF48452">
    <property type="entry name" value="TPR-like"/>
    <property type="match status" value="1"/>
</dbReference>
<keyword evidence="5" id="KW-0998">Cell outer membrane</keyword>
<dbReference type="Proteomes" id="UP000242818">
    <property type="component" value="Unassembled WGS sequence"/>
</dbReference>
<dbReference type="Gene3D" id="1.25.40.390">
    <property type="match status" value="1"/>
</dbReference>
<feature type="domain" description="RagB/SusD" evidence="6">
    <location>
        <begin position="360"/>
        <end position="484"/>
    </location>
</feature>
<dbReference type="RefSeq" id="WP_240619152.1">
    <property type="nucleotide sequence ID" value="NZ_FMAR01000004.1"/>
</dbReference>
<dbReference type="Pfam" id="PF07980">
    <property type="entry name" value="SusD_RagB"/>
    <property type="match status" value="1"/>
</dbReference>
<reference evidence="8 9" key="1">
    <citation type="submission" date="2016-08" db="EMBL/GenBank/DDBJ databases">
        <authorList>
            <person name="Seilhamer J.J."/>
        </authorList>
    </citation>
    <scope>NUCLEOTIDE SEQUENCE [LARGE SCALE GENOMIC DNA]</scope>
    <source>
        <strain evidence="8 9">A37T2</strain>
    </source>
</reference>
<evidence type="ECO:0000259" key="6">
    <source>
        <dbReference type="Pfam" id="PF07980"/>
    </source>
</evidence>
<sequence length="484" mass="53725">MKHNHLYSKVALIVMLAVFSCTGCKKSFLETVPKGKLVAQTVSDYDGLLNTLNLLNVLSANAQINMGDEVAAVEPYFTASVLKTQASFRWEPMLYQPSDDGGETVVPLQNIYLYNKIITELPGASGGTDQQKLSIAAEAMAGRAWTYFLLINYYGKPYSTSTAATDPGFPIIQTADVTTTTFTRKNVQQVYDFIINDLVTAIPNLPAQITYRTRMSKAAAEAILGKVYTFMGRFKDALPLLNAAITDLDNQAIPVRLYDYNVEFNTGGTFLPISLITGPSYPLLPNNYENVYAKQIVNPWTFNNNEIVISPQTAALFGATDLRLKFYASSTYSSRLPYPVAGLMRKQQSSQTQIGVLVPELYLLRAECKCRTNDLAGAKADVETLRGKRMPAADAMIPAAIAGAQMPLLNFILDERVREFAVDGFRWFDMRRLSVDPLFQGKTYTHVLYAETGDTTQFQLSPERLVLRIPQKLMDQNPGLENNP</sequence>
<organism evidence="8 9">
    <name type="scientific">Chitinophaga costaii</name>
    <dbReference type="NCBI Taxonomy" id="1335309"/>
    <lineage>
        <taxon>Bacteria</taxon>
        <taxon>Pseudomonadati</taxon>
        <taxon>Bacteroidota</taxon>
        <taxon>Chitinophagia</taxon>
        <taxon>Chitinophagales</taxon>
        <taxon>Chitinophagaceae</taxon>
        <taxon>Chitinophaga</taxon>
    </lineage>
</organism>
<evidence type="ECO:0000313" key="8">
    <source>
        <dbReference type="EMBL" id="SCC23008.1"/>
    </source>
</evidence>
<evidence type="ECO:0000259" key="7">
    <source>
        <dbReference type="Pfam" id="PF14322"/>
    </source>
</evidence>
<dbReference type="AlphaFoldDB" id="A0A1C4CVG9"/>
<comment type="subcellular location">
    <subcellularLocation>
        <location evidence="1">Cell outer membrane</location>
    </subcellularLocation>
</comment>
<dbReference type="InterPro" id="IPR033985">
    <property type="entry name" value="SusD-like_N"/>
</dbReference>
<keyword evidence="4" id="KW-0472">Membrane</keyword>
<evidence type="ECO:0000313" key="9">
    <source>
        <dbReference type="Proteomes" id="UP000242818"/>
    </source>
</evidence>
<dbReference type="Pfam" id="PF14322">
    <property type="entry name" value="SusD-like_3"/>
    <property type="match status" value="1"/>
</dbReference>
<feature type="domain" description="SusD-like N-terminal" evidence="7">
    <location>
        <begin position="109"/>
        <end position="228"/>
    </location>
</feature>
<gene>
    <name evidence="8" type="ORF">GA0116948_104317</name>
</gene>
<keyword evidence="9" id="KW-1185">Reference proteome</keyword>
<comment type="similarity">
    <text evidence="2">Belongs to the SusD family.</text>
</comment>
<protein>
    <submittedName>
        <fullName evidence="8">SusD family protein</fullName>
    </submittedName>
</protein>
<dbReference type="PROSITE" id="PS51257">
    <property type="entry name" value="PROKAR_LIPOPROTEIN"/>
    <property type="match status" value="1"/>
</dbReference>
<evidence type="ECO:0000256" key="5">
    <source>
        <dbReference type="ARBA" id="ARBA00023237"/>
    </source>
</evidence>
<accession>A0A1C4CVG9</accession>
<proteinExistence type="inferred from homology"/>
<name>A0A1C4CVG9_9BACT</name>
<dbReference type="GO" id="GO:0009279">
    <property type="term" value="C:cell outer membrane"/>
    <property type="evidence" value="ECO:0007669"/>
    <property type="project" value="UniProtKB-SubCell"/>
</dbReference>
<dbReference type="EMBL" id="FMAR01000004">
    <property type="protein sequence ID" value="SCC23008.1"/>
    <property type="molecule type" value="Genomic_DNA"/>
</dbReference>
<evidence type="ECO:0000256" key="3">
    <source>
        <dbReference type="ARBA" id="ARBA00022729"/>
    </source>
</evidence>
<dbReference type="STRING" id="1335309.GA0116948_104317"/>
<dbReference type="InterPro" id="IPR011990">
    <property type="entry name" value="TPR-like_helical_dom_sf"/>
</dbReference>
<keyword evidence="3" id="KW-0732">Signal</keyword>
<evidence type="ECO:0000256" key="1">
    <source>
        <dbReference type="ARBA" id="ARBA00004442"/>
    </source>
</evidence>
<dbReference type="InterPro" id="IPR012944">
    <property type="entry name" value="SusD_RagB_dom"/>
</dbReference>
<evidence type="ECO:0000256" key="4">
    <source>
        <dbReference type="ARBA" id="ARBA00023136"/>
    </source>
</evidence>
<evidence type="ECO:0000256" key="2">
    <source>
        <dbReference type="ARBA" id="ARBA00006275"/>
    </source>
</evidence>